<feature type="domain" description="NADPH-dependent FMN reductase-like" evidence="4">
    <location>
        <begin position="4"/>
        <end position="161"/>
    </location>
</feature>
<dbReference type="EC" id="1.5.1.-" evidence="5"/>
<name>A0A9W4EBZ9_9ACTN</name>
<dbReference type="InterPro" id="IPR023932">
    <property type="entry name" value="CE1759_FMN_reduct"/>
</dbReference>
<dbReference type="EMBL" id="CAJSLV010000125">
    <property type="protein sequence ID" value="CAG6399289.1"/>
    <property type="molecule type" value="Genomic_DNA"/>
</dbReference>
<keyword evidence="3 5" id="KW-0560">Oxidoreductase</keyword>
<accession>A0A9W4EBZ9</accession>
<comment type="caution">
    <text evidence="5">The sequence shown here is derived from an EMBL/GenBank/DDBJ whole genome shotgun (WGS) entry which is preliminary data.</text>
</comment>
<dbReference type="NCBIfam" id="TIGR04037">
    <property type="entry name" value="LLM_duo_CE1759"/>
    <property type="match status" value="1"/>
</dbReference>
<keyword evidence="1" id="KW-0285">Flavoprotein</keyword>
<evidence type="ECO:0000259" key="4">
    <source>
        <dbReference type="Pfam" id="PF03358"/>
    </source>
</evidence>
<dbReference type="Pfam" id="PF03358">
    <property type="entry name" value="FMN_red"/>
    <property type="match status" value="1"/>
</dbReference>
<evidence type="ECO:0000313" key="5">
    <source>
        <dbReference type="EMBL" id="CAG6399289.1"/>
    </source>
</evidence>
<dbReference type="RefSeq" id="WP_251501921.1">
    <property type="nucleotide sequence ID" value="NZ_CAJSLV010000125.1"/>
</dbReference>
<keyword evidence="6" id="KW-1185">Reference proteome</keyword>
<dbReference type="GO" id="GO:0016491">
    <property type="term" value="F:oxidoreductase activity"/>
    <property type="evidence" value="ECO:0007669"/>
    <property type="project" value="UniProtKB-KW"/>
</dbReference>
<dbReference type="InterPro" id="IPR029039">
    <property type="entry name" value="Flavoprotein-like_sf"/>
</dbReference>
<keyword evidence="2" id="KW-0288">FMN</keyword>
<dbReference type="SUPFAM" id="SSF52218">
    <property type="entry name" value="Flavoproteins"/>
    <property type="match status" value="1"/>
</dbReference>
<dbReference type="Proteomes" id="UP001152519">
    <property type="component" value="Unassembled WGS sequence"/>
</dbReference>
<sequence length="216" mass="22456">MTRRIVVITAGLGRPSSTRLLADRLAAAVRRDVTDGNVDNPGGDGEVEVQVVELRDLANEIAQNMVTGFPGPQLRDAVDAATSADGLIAVTPVFTGSYSGLFKSFFDVIDKDALAGTPVLIAATGGTARHSLVLEHAMRPLFSYLRAVVVPTAVYAATEDWGAAGDDSLALRIDRAAAELTAQVTARPVPRGGTGAEAGETFVPFDQQLAALAPEG</sequence>
<reference evidence="5" key="1">
    <citation type="submission" date="2021-05" db="EMBL/GenBank/DDBJ databases">
        <authorList>
            <person name="Arsene-Ploetze F."/>
        </authorList>
    </citation>
    <scope>NUCLEOTIDE SEQUENCE</scope>
    <source>
        <strain evidence="5">DSM 42138</strain>
    </source>
</reference>
<gene>
    <name evidence="5" type="ORF">SCOCK_90046</name>
</gene>
<evidence type="ECO:0000256" key="1">
    <source>
        <dbReference type="ARBA" id="ARBA00022630"/>
    </source>
</evidence>
<evidence type="ECO:0000256" key="2">
    <source>
        <dbReference type="ARBA" id="ARBA00022643"/>
    </source>
</evidence>
<organism evidence="5 6">
    <name type="scientific">Actinacidiphila cocklensis</name>
    <dbReference type="NCBI Taxonomy" id="887465"/>
    <lineage>
        <taxon>Bacteria</taxon>
        <taxon>Bacillati</taxon>
        <taxon>Actinomycetota</taxon>
        <taxon>Actinomycetes</taxon>
        <taxon>Kitasatosporales</taxon>
        <taxon>Streptomycetaceae</taxon>
        <taxon>Actinacidiphila</taxon>
    </lineage>
</organism>
<dbReference type="PANTHER" id="PTHR43408:SF2">
    <property type="entry name" value="FMN REDUCTASE (NADPH)"/>
    <property type="match status" value="1"/>
</dbReference>
<dbReference type="PANTHER" id="PTHR43408">
    <property type="entry name" value="FMN REDUCTASE (NADPH)"/>
    <property type="match status" value="1"/>
</dbReference>
<evidence type="ECO:0000313" key="6">
    <source>
        <dbReference type="Proteomes" id="UP001152519"/>
    </source>
</evidence>
<dbReference type="Gene3D" id="3.40.50.360">
    <property type="match status" value="1"/>
</dbReference>
<dbReference type="InterPro" id="IPR051814">
    <property type="entry name" value="NAD(P)H-dep_FMN_reductase"/>
</dbReference>
<dbReference type="AlphaFoldDB" id="A0A9W4EBZ9"/>
<protein>
    <submittedName>
        <fullName evidence="5">FMN reductase</fullName>
        <ecNumber evidence="5">1.5.1.-</ecNumber>
    </submittedName>
</protein>
<dbReference type="InterPro" id="IPR005025">
    <property type="entry name" value="FMN_Rdtase-like_dom"/>
</dbReference>
<proteinExistence type="predicted"/>
<evidence type="ECO:0000256" key="3">
    <source>
        <dbReference type="ARBA" id="ARBA00023002"/>
    </source>
</evidence>